<comment type="caution">
    <text evidence="5">The sequence shown here is derived from an EMBL/GenBank/DDBJ whole genome shotgun (WGS) entry which is preliminary data.</text>
</comment>
<evidence type="ECO:0000313" key="6">
    <source>
        <dbReference type="Proteomes" id="UP000306753"/>
    </source>
</evidence>
<dbReference type="Gene3D" id="1.10.101.10">
    <property type="entry name" value="PGBD-like superfamily/PGBD"/>
    <property type="match status" value="1"/>
</dbReference>
<dbReference type="Gene3D" id="1.10.530.10">
    <property type="match status" value="1"/>
</dbReference>
<dbReference type="PANTHER" id="PTHR30163">
    <property type="entry name" value="MEMBRANE-BOUND LYTIC MUREIN TRANSGLYCOSYLASE B"/>
    <property type="match status" value="1"/>
</dbReference>
<dbReference type="Pfam" id="PF01471">
    <property type="entry name" value="PG_binding_1"/>
    <property type="match status" value="1"/>
</dbReference>
<dbReference type="EMBL" id="QLAG01000005">
    <property type="protein sequence ID" value="TLX64575.1"/>
    <property type="molecule type" value="Genomic_DNA"/>
</dbReference>
<gene>
    <name evidence="5" type="ORF">DN820_05935</name>
</gene>
<dbReference type="Proteomes" id="UP000306753">
    <property type="component" value="Unassembled WGS sequence"/>
</dbReference>
<feature type="chain" id="PRO_5024343888" evidence="2">
    <location>
        <begin position="28"/>
        <end position="437"/>
    </location>
</feature>
<dbReference type="NCBIfam" id="TIGR02283">
    <property type="entry name" value="MltB_2"/>
    <property type="match status" value="1"/>
</dbReference>
<evidence type="ECO:0000259" key="3">
    <source>
        <dbReference type="Pfam" id="PF01471"/>
    </source>
</evidence>
<dbReference type="InterPro" id="IPR036365">
    <property type="entry name" value="PGBD-like_sf"/>
</dbReference>
<protein>
    <submittedName>
        <fullName evidence="5">Lytic murein transglycosylase</fullName>
    </submittedName>
</protein>
<dbReference type="GO" id="GO:0008933">
    <property type="term" value="F:peptidoglycan lytic transglycosylase activity"/>
    <property type="evidence" value="ECO:0007669"/>
    <property type="project" value="TreeGrafter"/>
</dbReference>
<evidence type="ECO:0000313" key="5">
    <source>
        <dbReference type="EMBL" id="TLX64575.1"/>
    </source>
</evidence>
<dbReference type="InterPro" id="IPR031304">
    <property type="entry name" value="SLT_2"/>
</dbReference>
<feature type="domain" description="Peptidoglycan binding-like" evidence="3">
    <location>
        <begin position="374"/>
        <end position="429"/>
    </location>
</feature>
<dbReference type="InterPro" id="IPR002477">
    <property type="entry name" value="Peptidoglycan-bd-like"/>
</dbReference>
<reference evidence="5 6" key="1">
    <citation type="journal article" date="2017" name="Eur. J. Clin. Microbiol. Infect. Dis.">
        <title>Uncommonly isolated clinical Pseudomonas: identification and phylogenetic assignation.</title>
        <authorList>
            <person name="Mulet M."/>
            <person name="Gomila M."/>
            <person name="Ramirez A."/>
            <person name="Cardew S."/>
            <person name="Moore E.R."/>
            <person name="Lalucat J."/>
            <person name="Garcia-Valdes E."/>
        </authorList>
    </citation>
    <scope>NUCLEOTIDE SEQUENCE [LARGE SCALE GENOMIC DNA]</scope>
    <source>
        <strain evidence="5 6">SD129</strain>
    </source>
</reference>
<dbReference type="InterPro" id="IPR011970">
    <property type="entry name" value="MltB_2"/>
</dbReference>
<dbReference type="PANTHER" id="PTHR30163:SF8">
    <property type="entry name" value="LYTIC MUREIN TRANSGLYCOSYLASE"/>
    <property type="match status" value="1"/>
</dbReference>
<dbReference type="AlphaFoldDB" id="A0A5R9R1U3"/>
<dbReference type="CDD" id="cd13399">
    <property type="entry name" value="Slt35-like"/>
    <property type="match status" value="1"/>
</dbReference>
<keyword evidence="2" id="KW-0732">Signal</keyword>
<dbReference type="InterPro" id="IPR036366">
    <property type="entry name" value="PGBDSf"/>
</dbReference>
<dbReference type="Gene3D" id="1.10.8.350">
    <property type="entry name" value="Bacterial muramidase"/>
    <property type="match status" value="1"/>
</dbReference>
<organism evidence="5 6">
    <name type="scientific">Stutzerimonas nosocomialis</name>
    <dbReference type="NCBI Taxonomy" id="1056496"/>
    <lineage>
        <taxon>Bacteria</taxon>
        <taxon>Pseudomonadati</taxon>
        <taxon>Pseudomonadota</taxon>
        <taxon>Gammaproteobacteria</taxon>
        <taxon>Pseudomonadales</taxon>
        <taxon>Pseudomonadaceae</taxon>
        <taxon>Stutzerimonas</taxon>
    </lineage>
</organism>
<feature type="domain" description="Transglycosylase SLT" evidence="4">
    <location>
        <begin position="64"/>
        <end position="353"/>
    </location>
</feature>
<dbReference type="GO" id="GO:0009253">
    <property type="term" value="P:peptidoglycan catabolic process"/>
    <property type="evidence" value="ECO:0007669"/>
    <property type="project" value="TreeGrafter"/>
</dbReference>
<name>A0A5R9R1U3_9GAMM</name>
<evidence type="ECO:0000256" key="1">
    <source>
        <dbReference type="SAM" id="MobiDB-lite"/>
    </source>
</evidence>
<proteinExistence type="predicted"/>
<dbReference type="Pfam" id="PF13406">
    <property type="entry name" value="SLT_2"/>
    <property type="match status" value="1"/>
</dbReference>
<dbReference type="InterPro" id="IPR043426">
    <property type="entry name" value="MltB-like"/>
</dbReference>
<evidence type="ECO:0000259" key="4">
    <source>
        <dbReference type="Pfam" id="PF13406"/>
    </source>
</evidence>
<keyword evidence="6" id="KW-1185">Reference proteome</keyword>
<feature type="compositionally biased region" description="Polar residues" evidence="1">
    <location>
        <begin position="33"/>
        <end position="53"/>
    </location>
</feature>
<sequence>MFFTYVPVLLLRSLIAASALSLVVACAAEPLPQTDSSQPTRPNPTVSTSTPASPETVEPEFEQSFDQWRDQFRDEALAAGISAELFDRSFAGITPDPSVVAADRSQPEFTRPVWEYLEGAISRQRVQNGRRLLDQHAATLDRIEARYAVDRNVLVAIWGLESSFGQIMGDKSVIRSLATLAHEGRRPGFARAQLLAALQIIQEGDVTPERMRGSWAGAMGQTQFIPTTYHTHAVDFDGDGRRDIWNSTPDALASAAHYLQASGWKYGQPWGFEVGLPKGFDYSLADAEIRKPLAQWRALGLTGLPQGYDEASASLLLPAGHRGPAFVVMDNFRAILRYNNSSSYALAIGLLSQNFDGQGAIRASWPRGELPLSRSERLELQERLTRQGFDTGTPDGIIGANTRRAIRGYQQQLGWPADGYPTQELLGRLRAEKKPQP</sequence>
<evidence type="ECO:0000256" key="2">
    <source>
        <dbReference type="SAM" id="SignalP"/>
    </source>
</evidence>
<dbReference type="SUPFAM" id="SSF53955">
    <property type="entry name" value="Lysozyme-like"/>
    <property type="match status" value="1"/>
</dbReference>
<dbReference type="FunFam" id="1.10.8.350:FF:000001">
    <property type="entry name" value="Lytic murein transglycosylase B"/>
    <property type="match status" value="1"/>
</dbReference>
<feature type="signal peptide" evidence="2">
    <location>
        <begin position="1"/>
        <end position="27"/>
    </location>
</feature>
<dbReference type="InterPro" id="IPR023346">
    <property type="entry name" value="Lysozyme-like_dom_sf"/>
</dbReference>
<dbReference type="RefSeq" id="WP_138411173.1">
    <property type="nucleotide sequence ID" value="NZ_QLAG01000005.1"/>
</dbReference>
<dbReference type="SUPFAM" id="SSF47090">
    <property type="entry name" value="PGBD-like"/>
    <property type="match status" value="1"/>
</dbReference>
<accession>A0A5R9R1U3</accession>
<feature type="region of interest" description="Disordered" evidence="1">
    <location>
        <begin position="32"/>
        <end position="58"/>
    </location>
</feature>